<dbReference type="PROSITE" id="PS50110">
    <property type="entry name" value="RESPONSE_REGULATORY"/>
    <property type="match status" value="1"/>
</dbReference>
<dbReference type="EMBL" id="CP011308">
    <property type="protein sequence ID" value="AKF25300.1"/>
    <property type="molecule type" value="Genomic_DNA"/>
</dbReference>
<dbReference type="RefSeq" id="WP_046551378.1">
    <property type="nucleotide sequence ID" value="NZ_CP011308.1"/>
</dbReference>
<protein>
    <submittedName>
        <fullName evidence="8">Regulator</fullName>
    </submittedName>
</protein>
<feature type="modified residue" description="4-aspartylphosphate" evidence="6">
    <location>
        <position position="53"/>
    </location>
</feature>
<dbReference type="SMART" id="SM00448">
    <property type="entry name" value="REC"/>
    <property type="match status" value="1"/>
</dbReference>
<evidence type="ECO:0000256" key="5">
    <source>
        <dbReference type="ARBA" id="ARBA00023163"/>
    </source>
</evidence>
<dbReference type="InterPro" id="IPR011006">
    <property type="entry name" value="CheY-like_superfamily"/>
</dbReference>
<evidence type="ECO:0000256" key="3">
    <source>
        <dbReference type="ARBA" id="ARBA00023015"/>
    </source>
</evidence>
<dbReference type="InterPro" id="IPR001789">
    <property type="entry name" value="Sig_transdc_resp-reg_receiver"/>
</dbReference>
<dbReference type="KEGG" id="slh:YH65_07780"/>
<dbReference type="InterPro" id="IPR001867">
    <property type="entry name" value="OmpR/PhoB-type_DNA-bd"/>
</dbReference>
<keyword evidence="5" id="KW-0804">Transcription</keyword>
<feature type="domain" description="Response regulatory" evidence="7">
    <location>
        <begin position="4"/>
        <end position="118"/>
    </location>
</feature>
<dbReference type="PANTHER" id="PTHR48111:SF1">
    <property type="entry name" value="TWO-COMPONENT RESPONSE REGULATOR ORR33"/>
    <property type="match status" value="1"/>
</dbReference>
<organism evidence="8 9">
    <name type="scientific">Sulfurovum lithotrophicum</name>
    <dbReference type="NCBI Taxonomy" id="206403"/>
    <lineage>
        <taxon>Bacteria</taxon>
        <taxon>Pseudomonadati</taxon>
        <taxon>Campylobacterota</taxon>
        <taxon>Epsilonproteobacteria</taxon>
        <taxon>Campylobacterales</taxon>
        <taxon>Sulfurovaceae</taxon>
        <taxon>Sulfurovum</taxon>
    </lineage>
</organism>
<dbReference type="GO" id="GO:0005829">
    <property type="term" value="C:cytosol"/>
    <property type="evidence" value="ECO:0007669"/>
    <property type="project" value="TreeGrafter"/>
</dbReference>
<dbReference type="Proteomes" id="UP000034444">
    <property type="component" value="Chromosome"/>
</dbReference>
<evidence type="ECO:0000256" key="6">
    <source>
        <dbReference type="PROSITE-ProRule" id="PRU00169"/>
    </source>
</evidence>
<accession>A0A7U4M1T7</accession>
<evidence type="ECO:0000256" key="2">
    <source>
        <dbReference type="ARBA" id="ARBA00023012"/>
    </source>
</evidence>
<reference evidence="8 9" key="1">
    <citation type="submission" date="2015-04" db="EMBL/GenBank/DDBJ databases">
        <title>Complete genome sequence of Sulfurovum lithotrophicum ATCC BAA-797T.</title>
        <authorList>
            <person name="Ahn J."/>
            <person name="Park G."/>
            <person name="Jeon W."/>
            <person name="Jang Y."/>
            <person name="Jang M."/>
            <person name="Lee H."/>
            <person name="Lee H."/>
        </authorList>
    </citation>
    <scope>NUCLEOTIDE SEQUENCE [LARGE SCALE GENOMIC DNA]</scope>
    <source>
        <strain evidence="9">ATCC BAA-797 / 42BKT</strain>
    </source>
</reference>
<sequence>MNKQILLLEDDFNLGDTIKDLLVAGGYQVDYVTSGQTAIDLTYDHQYDLYIFDINIPDIDGLDILKSLRNADDLTPAIFISAMTDLKTVLKAFDAGAYDFIKKPFYSEELLIKVNLKLMEKDQKIQYKDLEYFPKEKKLLRNQKLVSLGEVSTQIFDLFLHNIGRVINKNELYECMNNPGPNALRFHISNINKITGIEIKNIRGRGYILEQS</sequence>
<dbReference type="Gene3D" id="3.40.50.2300">
    <property type="match status" value="1"/>
</dbReference>
<keyword evidence="9" id="KW-1185">Reference proteome</keyword>
<keyword evidence="3" id="KW-0805">Transcription regulation</keyword>
<dbReference type="AlphaFoldDB" id="A0A7U4M1T7"/>
<dbReference type="SUPFAM" id="SSF52172">
    <property type="entry name" value="CheY-like"/>
    <property type="match status" value="1"/>
</dbReference>
<evidence type="ECO:0000256" key="1">
    <source>
        <dbReference type="ARBA" id="ARBA00022553"/>
    </source>
</evidence>
<dbReference type="PANTHER" id="PTHR48111">
    <property type="entry name" value="REGULATOR OF RPOS"/>
    <property type="match status" value="1"/>
</dbReference>
<keyword evidence="4" id="KW-0238">DNA-binding</keyword>
<dbReference type="InterPro" id="IPR036388">
    <property type="entry name" value="WH-like_DNA-bd_sf"/>
</dbReference>
<dbReference type="OrthoDB" id="9802426at2"/>
<evidence type="ECO:0000313" key="9">
    <source>
        <dbReference type="Proteomes" id="UP000034444"/>
    </source>
</evidence>
<reference evidence="9" key="2">
    <citation type="journal article" date="2017" name="Stand. Genomic Sci.">
        <title>Complete genome sequence of the sulfur-oxidizing chemolithoautotrophic Sulfurovum lithotrophicum 42BKTT.</title>
        <authorList>
            <person name="Jeon W."/>
            <person name="Priscilla L."/>
            <person name="Park G."/>
            <person name="Lee H."/>
            <person name="Lee N."/>
            <person name="Lee D."/>
            <person name="Kwon H."/>
            <person name="Ahn I."/>
            <person name="Lee C."/>
            <person name="Lee H."/>
            <person name="Ahn J."/>
        </authorList>
    </citation>
    <scope>NUCLEOTIDE SEQUENCE [LARGE SCALE GENOMIC DNA]</scope>
    <source>
        <strain evidence="9">ATCC BAA-797 / 42BKT</strain>
    </source>
</reference>
<dbReference type="Gene3D" id="1.10.10.10">
    <property type="entry name" value="Winged helix-like DNA-binding domain superfamily/Winged helix DNA-binding domain"/>
    <property type="match status" value="1"/>
</dbReference>
<dbReference type="SMART" id="SM00862">
    <property type="entry name" value="Trans_reg_C"/>
    <property type="match status" value="1"/>
</dbReference>
<evidence type="ECO:0000256" key="4">
    <source>
        <dbReference type="ARBA" id="ARBA00023125"/>
    </source>
</evidence>
<dbReference type="GO" id="GO:0000156">
    <property type="term" value="F:phosphorelay response regulator activity"/>
    <property type="evidence" value="ECO:0007669"/>
    <property type="project" value="TreeGrafter"/>
</dbReference>
<dbReference type="InterPro" id="IPR039420">
    <property type="entry name" value="WalR-like"/>
</dbReference>
<proteinExistence type="predicted"/>
<keyword evidence="2" id="KW-0902">Two-component regulatory system</keyword>
<dbReference type="GO" id="GO:0000976">
    <property type="term" value="F:transcription cis-regulatory region binding"/>
    <property type="evidence" value="ECO:0007669"/>
    <property type="project" value="TreeGrafter"/>
</dbReference>
<evidence type="ECO:0000259" key="7">
    <source>
        <dbReference type="PROSITE" id="PS50110"/>
    </source>
</evidence>
<dbReference type="GO" id="GO:0006355">
    <property type="term" value="P:regulation of DNA-templated transcription"/>
    <property type="evidence" value="ECO:0007669"/>
    <property type="project" value="InterPro"/>
</dbReference>
<name>A0A7U4M1T7_9BACT</name>
<evidence type="ECO:0000313" key="8">
    <source>
        <dbReference type="EMBL" id="AKF25300.1"/>
    </source>
</evidence>
<gene>
    <name evidence="8" type="ORF">YH65_07780</name>
</gene>
<keyword evidence="1 6" id="KW-0597">Phosphoprotein</keyword>
<dbReference type="Pfam" id="PF00072">
    <property type="entry name" value="Response_reg"/>
    <property type="match status" value="1"/>
</dbReference>
<dbReference type="GO" id="GO:0032993">
    <property type="term" value="C:protein-DNA complex"/>
    <property type="evidence" value="ECO:0007669"/>
    <property type="project" value="TreeGrafter"/>
</dbReference>